<feature type="compositionally biased region" description="Low complexity" evidence="1">
    <location>
        <begin position="172"/>
        <end position="187"/>
    </location>
</feature>
<proteinExistence type="predicted"/>
<keyword evidence="3" id="KW-1185">Reference proteome</keyword>
<feature type="region of interest" description="Disordered" evidence="1">
    <location>
        <begin position="11"/>
        <end position="33"/>
    </location>
</feature>
<feature type="region of interest" description="Disordered" evidence="1">
    <location>
        <begin position="169"/>
        <end position="265"/>
    </location>
</feature>
<protein>
    <submittedName>
        <fullName evidence="2">Uncharacterized protein</fullName>
    </submittedName>
</protein>
<evidence type="ECO:0000313" key="3">
    <source>
        <dbReference type="Proteomes" id="UP001295423"/>
    </source>
</evidence>
<organism evidence="2 3">
    <name type="scientific">Cylindrotheca closterium</name>
    <dbReference type="NCBI Taxonomy" id="2856"/>
    <lineage>
        <taxon>Eukaryota</taxon>
        <taxon>Sar</taxon>
        <taxon>Stramenopiles</taxon>
        <taxon>Ochrophyta</taxon>
        <taxon>Bacillariophyta</taxon>
        <taxon>Bacillariophyceae</taxon>
        <taxon>Bacillariophycidae</taxon>
        <taxon>Bacillariales</taxon>
        <taxon>Bacillariaceae</taxon>
        <taxon>Cylindrotheca</taxon>
    </lineage>
</organism>
<sequence length="353" mass="39275">MPLISEAPLAHDHSYHQEMKENSSTSEYSSETMPSSAQVLVQAAAYRIDLDPSKLSFLLHAMNEELVTELWQLQYMDFPSWRELGFPVGLIASIRALLEEEESSDHEEAANKNGAHRRAIASDNSTTELAVPKATWQQARMRASEQDNRGIKKRLSDITLSERFSFRTSIMSPPSSKPKSGSPAGSPMYFSVQSKSQKSEPRSNRIFMPVADIPPTSPPRRSSSRSKVRSPMQPSSRDQHQEKTEEQRRRSSFEMPLRPSRRPTITDLESLFQGIGEKYLASSSDSVGGSMTSTSGGTSIEASLALESLLRSGESEENKDVREKSMDTIITGNLRGTADQDDLGFLYAEDFEA</sequence>
<reference evidence="2" key="1">
    <citation type="submission" date="2023-08" db="EMBL/GenBank/DDBJ databases">
        <authorList>
            <person name="Audoor S."/>
            <person name="Bilcke G."/>
        </authorList>
    </citation>
    <scope>NUCLEOTIDE SEQUENCE</scope>
</reference>
<accession>A0AAD2G2U9</accession>
<feature type="compositionally biased region" description="Basic and acidic residues" evidence="1">
    <location>
        <begin position="11"/>
        <end position="21"/>
    </location>
</feature>
<feature type="compositionally biased region" description="Basic and acidic residues" evidence="1">
    <location>
        <begin position="237"/>
        <end position="252"/>
    </location>
</feature>
<gene>
    <name evidence="2" type="ORF">CYCCA115_LOCUS17081</name>
</gene>
<dbReference type="Proteomes" id="UP001295423">
    <property type="component" value="Unassembled WGS sequence"/>
</dbReference>
<evidence type="ECO:0000256" key="1">
    <source>
        <dbReference type="SAM" id="MobiDB-lite"/>
    </source>
</evidence>
<evidence type="ECO:0000313" key="2">
    <source>
        <dbReference type="EMBL" id="CAJ1958218.1"/>
    </source>
</evidence>
<dbReference type="EMBL" id="CAKOGP040001969">
    <property type="protein sequence ID" value="CAJ1958218.1"/>
    <property type="molecule type" value="Genomic_DNA"/>
</dbReference>
<feature type="compositionally biased region" description="Basic and acidic residues" evidence="1">
    <location>
        <begin position="142"/>
        <end position="154"/>
    </location>
</feature>
<dbReference type="AlphaFoldDB" id="A0AAD2G2U9"/>
<feature type="region of interest" description="Disordered" evidence="1">
    <location>
        <begin position="105"/>
        <end position="154"/>
    </location>
</feature>
<feature type="compositionally biased region" description="Low complexity" evidence="1">
    <location>
        <begin position="23"/>
        <end position="33"/>
    </location>
</feature>
<comment type="caution">
    <text evidence="2">The sequence shown here is derived from an EMBL/GenBank/DDBJ whole genome shotgun (WGS) entry which is preliminary data.</text>
</comment>
<name>A0AAD2G2U9_9STRA</name>